<comment type="caution">
    <text evidence="2">The sequence shown here is derived from an EMBL/GenBank/DDBJ whole genome shotgun (WGS) entry which is preliminary data.</text>
</comment>
<dbReference type="InterPro" id="IPR011856">
    <property type="entry name" value="tRNA_endonuc-like_dom_sf"/>
</dbReference>
<dbReference type="InterPro" id="IPR052906">
    <property type="entry name" value="Type_IV_Methyl-Rstrct_Enzyme"/>
</dbReference>
<name>A0A7W7QZZ5_KITKI</name>
<reference evidence="2 3" key="1">
    <citation type="submission" date="2020-08" db="EMBL/GenBank/DDBJ databases">
        <title>Sequencing the genomes of 1000 actinobacteria strains.</title>
        <authorList>
            <person name="Klenk H.-P."/>
        </authorList>
    </citation>
    <scope>NUCLEOTIDE SEQUENCE [LARGE SCALE GENOMIC DNA]</scope>
    <source>
        <strain evidence="2 3">DSM 41654</strain>
    </source>
</reference>
<gene>
    <name evidence="2" type="ORF">FHR34_001935</name>
</gene>
<dbReference type="AlphaFoldDB" id="A0A7W7QZZ5"/>
<dbReference type="Pfam" id="PF04471">
    <property type="entry name" value="Mrr_cat"/>
    <property type="match status" value="1"/>
</dbReference>
<dbReference type="PANTHER" id="PTHR30015">
    <property type="entry name" value="MRR RESTRICTION SYSTEM PROTEIN"/>
    <property type="match status" value="1"/>
</dbReference>
<keyword evidence="3" id="KW-1185">Reference proteome</keyword>
<dbReference type="PANTHER" id="PTHR30015:SF6">
    <property type="entry name" value="SLL1429 PROTEIN"/>
    <property type="match status" value="1"/>
</dbReference>
<evidence type="ECO:0000259" key="1">
    <source>
        <dbReference type="Pfam" id="PF04471"/>
    </source>
</evidence>
<dbReference type="InterPro" id="IPR007560">
    <property type="entry name" value="Restrct_endonuc_IV_Mrr"/>
</dbReference>
<evidence type="ECO:0000313" key="2">
    <source>
        <dbReference type="EMBL" id="MBB4922942.1"/>
    </source>
</evidence>
<accession>A0A7W7QZZ5</accession>
<evidence type="ECO:0000313" key="3">
    <source>
        <dbReference type="Proteomes" id="UP000540506"/>
    </source>
</evidence>
<dbReference type="RefSeq" id="WP_184935031.1">
    <property type="nucleotide sequence ID" value="NZ_JACHJV010000001.1"/>
</dbReference>
<protein>
    <recommendedName>
        <fullName evidence="1">Restriction endonuclease type IV Mrr domain-containing protein</fullName>
    </recommendedName>
</protein>
<proteinExistence type="predicted"/>
<dbReference type="GO" id="GO:0015666">
    <property type="term" value="F:restriction endodeoxyribonuclease activity"/>
    <property type="evidence" value="ECO:0007669"/>
    <property type="project" value="TreeGrafter"/>
</dbReference>
<dbReference type="InterPro" id="IPR011335">
    <property type="entry name" value="Restrct_endonuc-II-like"/>
</dbReference>
<dbReference type="SUPFAM" id="SSF52980">
    <property type="entry name" value="Restriction endonuclease-like"/>
    <property type="match status" value="1"/>
</dbReference>
<dbReference type="Proteomes" id="UP000540506">
    <property type="component" value="Unassembled WGS sequence"/>
</dbReference>
<organism evidence="2 3">
    <name type="scientific">Kitasatospora kifunensis</name>
    <name type="common">Streptomyces kifunensis</name>
    <dbReference type="NCBI Taxonomy" id="58351"/>
    <lineage>
        <taxon>Bacteria</taxon>
        <taxon>Bacillati</taxon>
        <taxon>Actinomycetota</taxon>
        <taxon>Actinomycetes</taxon>
        <taxon>Kitasatosporales</taxon>
        <taxon>Streptomycetaceae</taxon>
        <taxon>Kitasatospora</taxon>
    </lineage>
</organism>
<dbReference type="GO" id="GO:0009307">
    <property type="term" value="P:DNA restriction-modification system"/>
    <property type="evidence" value="ECO:0007669"/>
    <property type="project" value="InterPro"/>
</dbReference>
<dbReference type="EMBL" id="JACHJV010000001">
    <property type="protein sequence ID" value="MBB4922942.1"/>
    <property type="molecule type" value="Genomic_DNA"/>
</dbReference>
<dbReference type="Gene3D" id="3.40.1350.10">
    <property type="match status" value="1"/>
</dbReference>
<sequence>MGAQIAVADHAALLATWLWNEEGYFLLDANGALNEHHRAVEAVLQDVLRRKQAEGYGLGPHYGPVPAAVAEGIQAAELKLMLSLREAKTLARQAADLAERLWNERGDLFGYDVRDQYQRDSRSSQWTRRLEGVADLYFGLPRAREQLRRILREHCDAVHAVALAEAARQAHLDSAMGISTEGRYLRSIYDALRLYCSTVVSEVDDASRRAAARFQCPAGDQVPSETVEAYDTAIKAMRASLLEEREQADLAVRECSELWSGAASAFGLVPGNDSSAPSDGPATMEAVAGLSYRLYAAQARLAELLTNHAIACQSITLTEDRRISYVRSGAGTKWWDLTRMYHRDFEDLVATLFERDGFTIIQRRGGPGDLGADVIAVSPSGQRCVVQCKLSSKLHKVDTGALQRFNGTAKPQHGADVAILVTNAGFTKPALRFARAHSIKLMGGWEVQRWAQWGVPAPQLLHLR</sequence>
<dbReference type="GO" id="GO:0003677">
    <property type="term" value="F:DNA binding"/>
    <property type="evidence" value="ECO:0007669"/>
    <property type="project" value="InterPro"/>
</dbReference>
<feature type="domain" description="Restriction endonuclease type IV Mrr" evidence="1">
    <location>
        <begin position="338"/>
        <end position="450"/>
    </location>
</feature>